<name>A0A9W6R967_9PSEU</name>
<dbReference type="Gene3D" id="3.30.1360.120">
    <property type="entry name" value="Probable tRNA modification gtpase trme, domain 1"/>
    <property type="match status" value="1"/>
</dbReference>
<dbReference type="AlphaFoldDB" id="A0A9W6R967"/>
<dbReference type="EMBL" id="BSTI01000039">
    <property type="protein sequence ID" value="GLY71536.1"/>
    <property type="molecule type" value="Genomic_DNA"/>
</dbReference>
<dbReference type="InterPro" id="IPR007375">
    <property type="entry name" value="SoxG"/>
</dbReference>
<protein>
    <recommendedName>
        <fullName evidence="3">Sarcosine oxidase subunit gamma</fullName>
    </recommendedName>
</protein>
<dbReference type="SUPFAM" id="SSF103025">
    <property type="entry name" value="Folate-binding domain"/>
    <property type="match status" value="1"/>
</dbReference>
<dbReference type="Proteomes" id="UP001165136">
    <property type="component" value="Unassembled WGS sequence"/>
</dbReference>
<accession>A0A9W6R967</accession>
<dbReference type="Gene3D" id="3.30.70.1520">
    <property type="entry name" value="Heterotetrameric sarcosine oxidase"/>
    <property type="match status" value="1"/>
</dbReference>
<evidence type="ECO:0000313" key="1">
    <source>
        <dbReference type="EMBL" id="GLY71536.1"/>
    </source>
</evidence>
<gene>
    <name evidence="1" type="ORF">Atai01_81550</name>
</gene>
<reference evidence="1" key="1">
    <citation type="submission" date="2023-03" db="EMBL/GenBank/DDBJ databases">
        <title>Amycolatopsis taiwanensis NBRC 103393.</title>
        <authorList>
            <person name="Ichikawa N."/>
            <person name="Sato H."/>
            <person name="Tonouchi N."/>
        </authorList>
    </citation>
    <scope>NUCLEOTIDE SEQUENCE</scope>
    <source>
        <strain evidence="1">NBRC 103393</strain>
    </source>
</reference>
<evidence type="ECO:0000313" key="2">
    <source>
        <dbReference type="Proteomes" id="UP001165136"/>
    </source>
</evidence>
<dbReference type="InterPro" id="IPR027266">
    <property type="entry name" value="TrmE/GcvT-like"/>
</dbReference>
<organism evidence="1 2">
    <name type="scientific">Amycolatopsis taiwanensis</name>
    <dbReference type="NCBI Taxonomy" id="342230"/>
    <lineage>
        <taxon>Bacteria</taxon>
        <taxon>Bacillati</taxon>
        <taxon>Actinomycetota</taxon>
        <taxon>Actinomycetes</taxon>
        <taxon>Pseudonocardiales</taxon>
        <taxon>Pseudonocardiaceae</taxon>
        <taxon>Amycolatopsis</taxon>
    </lineage>
</organism>
<dbReference type="RefSeq" id="WP_285491375.1">
    <property type="nucleotide sequence ID" value="NZ_BSTI01000039.1"/>
</dbReference>
<evidence type="ECO:0008006" key="3">
    <source>
        <dbReference type="Google" id="ProtNLM"/>
    </source>
</evidence>
<keyword evidence="2" id="KW-1185">Reference proteome</keyword>
<dbReference type="Pfam" id="PF04268">
    <property type="entry name" value="SoxG"/>
    <property type="match status" value="1"/>
</dbReference>
<comment type="caution">
    <text evidence="1">The sequence shown here is derived from an EMBL/GenBank/DDBJ whole genome shotgun (WGS) entry which is preliminary data.</text>
</comment>
<proteinExistence type="predicted"/>
<sequence length="195" mass="20796">MGDILYRAHPLEAWKPALAELTSAVDGLVVQAEDEIAAVDLRIDPAGPGAAALGRMLGAALPVEPNTWTHTADGQIIWLGPDEWLVTSARSLPHELEHDLGWAASAYDGAAVDVSAQRTSIRLRGSLARELLSFGCSLDLRPSVFSAGSSAQTLVGRAGVLILALGEEDLRLFVRPSFAGYLAEWLLDAAEEFRP</sequence>